<dbReference type="RefSeq" id="WP_179406617.1">
    <property type="nucleotide sequence ID" value="NZ_BMGF01000006.1"/>
</dbReference>
<evidence type="ECO:0000313" key="2">
    <source>
        <dbReference type="Proteomes" id="UP000522081"/>
    </source>
</evidence>
<organism evidence="1 2">
    <name type="scientific">Novosphingobium marinum</name>
    <dbReference type="NCBI Taxonomy" id="1514948"/>
    <lineage>
        <taxon>Bacteria</taxon>
        <taxon>Pseudomonadati</taxon>
        <taxon>Pseudomonadota</taxon>
        <taxon>Alphaproteobacteria</taxon>
        <taxon>Sphingomonadales</taxon>
        <taxon>Sphingomonadaceae</taxon>
        <taxon>Novosphingobium</taxon>
    </lineage>
</organism>
<keyword evidence="2" id="KW-1185">Reference proteome</keyword>
<evidence type="ECO:0000313" key="1">
    <source>
        <dbReference type="EMBL" id="NYH94651.1"/>
    </source>
</evidence>
<accession>A0A7Y9XX21</accession>
<sequence>MPLVLVSGPASAGPFDFLDNTAKKIQKKLEGKANKEVDKAIDGTTGTSSGKDTPVSHGYSGSATGKVMHTYSRGAFAKSIGSFDAHVEYCEGSRDTNFRKAALEVLEIGNAASHPSHRTATSQFLEWYESGFDYEKKRLNDPNFIRPCEGDWRKKYGRAVKNSYAEYHTKFNVY</sequence>
<dbReference type="EMBL" id="JACBZF010000002">
    <property type="protein sequence ID" value="NYH94651.1"/>
    <property type="molecule type" value="Genomic_DNA"/>
</dbReference>
<name>A0A7Y9XX21_9SPHN</name>
<protein>
    <submittedName>
        <fullName evidence="1">Uncharacterized protein</fullName>
    </submittedName>
</protein>
<dbReference type="Proteomes" id="UP000522081">
    <property type="component" value="Unassembled WGS sequence"/>
</dbReference>
<reference evidence="1 2" key="1">
    <citation type="submission" date="2020-07" db="EMBL/GenBank/DDBJ databases">
        <title>Genomic Encyclopedia of Type Strains, Phase IV (KMG-IV): sequencing the most valuable type-strain genomes for metagenomic binning, comparative biology and taxonomic classification.</title>
        <authorList>
            <person name="Goeker M."/>
        </authorList>
    </citation>
    <scope>NUCLEOTIDE SEQUENCE [LARGE SCALE GENOMIC DNA]</scope>
    <source>
        <strain evidence="1 2">DSM 29043</strain>
    </source>
</reference>
<comment type="caution">
    <text evidence="1">The sequence shown here is derived from an EMBL/GenBank/DDBJ whole genome shotgun (WGS) entry which is preliminary data.</text>
</comment>
<gene>
    <name evidence="1" type="ORF">FHS75_000970</name>
</gene>
<dbReference type="AlphaFoldDB" id="A0A7Y9XX21"/>
<proteinExistence type="predicted"/>